<dbReference type="Pfam" id="PF00528">
    <property type="entry name" value="BPD_transp_1"/>
    <property type="match status" value="1"/>
</dbReference>
<dbReference type="CDD" id="cd06261">
    <property type="entry name" value="TM_PBP2"/>
    <property type="match status" value="1"/>
</dbReference>
<evidence type="ECO:0000313" key="7">
    <source>
        <dbReference type="EMBL" id="QSG16241.1"/>
    </source>
</evidence>
<gene>
    <name evidence="7" type="primary">ugpE2</name>
    <name evidence="7" type="ORF">HSEST_2732</name>
</gene>
<dbReference type="GeneID" id="68859364"/>
<protein>
    <submittedName>
        <fullName evidence="7">ABC-type sugar transport system, permease component</fullName>
    </submittedName>
</protein>
<dbReference type="AlphaFoldDB" id="A0A897NVH7"/>
<feature type="transmembrane region" description="Helical" evidence="5">
    <location>
        <begin position="79"/>
        <end position="98"/>
    </location>
</feature>
<feature type="transmembrane region" description="Helical" evidence="5">
    <location>
        <begin position="12"/>
        <end position="30"/>
    </location>
</feature>
<evidence type="ECO:0000313" key="8">
    <source>
        <dbReference type="Proteomes" id="UP000663292"/>
    </source>
</evidence>
<dbReference type="Proteomes" id="UP000663292">
    <property type="component" value="Chromosome"/>
</dbReference>
<comment type="subcellular location">
    <subcellularLocation>
        <location evidence="5">Cell membrane</location>
        <topology evidence="5">Multi-pass membrane protein</topology>
    </subcellularLocation>
    <subcellularLocation>
        <location evidence="1">Membrane</location>
        <topology evidence="1">Multi-pass membrane protein</topology>
    </subcellularLocation>
</comment>
<dbReference type="GO" id="GO:0005886">
    <property type="term" value="C:plasma membrane"/>
    <property type="evidence" value="ECO:0007669"/>
    <property type="project" value="UniProtKB-SubCell"/>
</dbReference>
<keyword evidence="2 5" id="KW-0812">Transmembrane</keyword>
<keyword evidence="8" id="KW-1185">Reference proteome</keyword>
<dbReference type="InterPro" id="IPR035906">
    <property type="entry name" value="MetI-like_sf"/>
</dbReference>
<dbReference type="RefSeq" id="WP_229121505.1">
    <property type="nucleotide sequence ID" value="NZ_CP064791.1"/>
</dbReference>
<feature type="transmembrane region" description="Helical" evidence="5">
    <location>
        <begin position="110"/>
        <end position="135"/>
    </location>
</feature>
<organism evidence="7 8">
    <name type="scientific">Halapricum desulfuricans</name>
    <dbReference type="NCBI Taxonomy" id="2841257"/>
    <lineage>
        <taxon>Archaea</taxon>
        <taxon>Methanobacteriati</taxon>
        <taxon>Methanobacteriota</taxon>
        <taxon>Stenosarchaea group</taxon>
        <taxon>Halobacteria</taxon>
        <taxon>Halobacteriales</taxon>
        <taxon>Haloarculaceae</taxon>
        <taxon>Halapricum</taxon>
    </lineage>
</organism>
<feature type="domain" description="ABC transmembrane type-1" evidence="6">
    <location>
        <begin position="75"/>
        <end position="279"/>
    </location>
</feature>
<evidence type="ECO:0000256" key="4">
    <source>
        <dbReference type="ARBA" id="ARBA00023136"/>
    </source>
</evidence>
<sequence length="292" mass="31726">MAESTTRRGPGLNRIALYVALLLMVVVYLSPLESGIVTAFKTQQGFFETSPFAPALGEFTVDPWFNAFDRLRSGLVNSLLFTIPATVLSALFGSLAAYGLTNTDWKGQTFVLMLFIAGIFIPYQSVLVPLSQFWATIVNPAEILAFSDPLANRSGLIALMVTHSAYGIPICTLLFRSHYKSIDTSMLEAARLDGAGIAKIYWRIILPLSIPMFVVTLIYQFTNIWNDLLFALVLVGNPANDVVTMELSALQGSMVGQYNLQMAGAFITALPTLLVYIIFGEQFAEGVAGGGA</sequence>
<dbReference type="PANTHER" id="PTHR43879">
    <property type="entry name" value="ABC TRANSPORTER PERMEASE PROTEIN"/>
    <property type="match status" value="1"/>
</dbReference>
<evidence type="ECO:0000256" key="1">
    <source>
        <dbReference type="ARBA" id="ARBA00004141"/>
    </source>
</evidence>
<name>A0A897NVH7_9EURY</name>
<evidence type="ECO:0000259" key="6">
    <source>
        <dbReference type="PROSITE" id="PS50928"/>
    </source>
</evidence>
<keyword evidence="5" id="KW-0813">Transport</keyword>
<dbReference type="PANTHER" id="PTHR43879:SF1">
    <property type="entry name" value="GLUCOSE IMPORT SYSTEM PERMEASE PROTEIN GLCU"/>
    <property type="match status" value="1"/>
</dbReference>
<keyword evidence="3 5" id="KW-1133">Transmembrane helix</keyword>
<dbReference type="EMBL" id="CP064791">
    <property type="protein sequence ID" value="QSG16241.1"/>
    <property type="molecule type" value="Genomic_DNA"/>
</dbReference>
<feature type="transmembrane region" description="Helical" evidence="5">
    <location>
        <begin position="262"/>
        <end position="279"/>
    </location>
</feature>
<evidence type="ECO:0000256" key="3">
    <source>
        <dbReference type="ARBA" id="ARBA00022989"/>
    </source>
</evidence>
<accession>A0A897NVH7</accession>
<dbReference type="Gene3D" id="1.10.3720.10">
    <property type="entry name" value="MetI-like"/>
    <property type="match status" value="1"/>
</dbReference>
<reference evidence="7 8" key="1">
    <citation type="submission" date="2020-11" db="EMBL/GenBank/DDBJ databases">
        <title>Carbohydrate-dependent, anaerobic sulfur respiration: A novel catabolism in halophilic archaea.</title>
        <authorList>
            <person name="Sorokin D.Y."/>
            <person name="Messina E."/>
            <person name="Smedile F."/>
            <person name="La Cono V."/>
            <person name="Hallsworth J.E."/>
            <person name="Yakimov M.M."/>
        </authorList>
    </citation>
    <scope>NUCLEOTIDE SEQUENCE [LARGE SCALE GENOMIC DNA]</scope>
    <source>
        <strain evidence="7 8">HSR-Est</strain>
    </source>
</reference>
<keyword evidence="7" id="KW-0762">Sugar transport</keyword>
<dbReference type="InterPro" id="IPR000515">
    <property type="entry name" value="MetI-like"/>
</dbReference>
<evidence type="ECO:0000256" key="5">
    <source>
        <dbReference type="RuleBase" id="RU363032"/>
    </source>
</evidence>
<feature type="transmembrane region" description="Helical" evidence="5">
    <location>
        <begin position="200"/>
        <end position="222"/>
    </location>
</feature>
<dbReference type="SUPFAM" id="SSF161098">
    <property type="entry name" value="MetI-like"/>
    <property type="match status" value="1"/>
</dbReference>
<proteinExistence type="inferred from homology"/>
<evidence type="ECO:0000256" key="2">
    <source>
        <dbReference type="ARBA" id="ARBA00022692"/>
    </source>
</evidence>
<dbReference type="GO" id="GO:0055085">
    <property type="term" value="P:transmembrane transport"/>
    <property type="evidence" value="ECO:0007669"/>
    <property type="project" value="InterPro"/>
</dbReference>
<feature type="transmembrane region" description="Helical" evidence="5">
    <location>
        <begin position="155"/>
        <end position="179"/>
    </location>
</feature>
<dbReference type="PROSITE" id="PS50928">
    <property type="entry name" value="ABC_TM1"/>
    <property type="match status" value="1"/>
</dbReference>
<comment type="similarity">
    <text evidence="5">Belongs to the binding-protein-dependent transport system permease family.</text>
</comment>
<keyword evidence="4 5" id="KW-0472">Membrane</keyword>